<comment type="caution">
    <text evidence="1">The sequence shown here is derived from an EMBL/GenBank/DDBJ whole genome shotgun (WGS) entry which is preliminary data.</text>
</comment>
<gene>
    <name evidence="1" type="ORF">I4F81_006590</name>
</gene>
<proteinExistence type="predicted"/>
<name>A0ACC3C1M8_PYRYE</name>
<keyword evidence="2" id="KW-1185">Reference proteome</keyword>
<accession>A0ACC3C1M8</accession>
<dbReference type="Proteomes" id="UP000798662">
    <property type="component" value="Chromosome 2"/>
</dbReference>
<dbReference type="EMBL" id="CM020619">
    <property type="protein sequence ID" value="KAK1864040.1"/>
    <property type="molecule type" value="Genomic_DNA"/>
</dbReference>
<organism evidence="1 2">
    <name type="scientific">Pyropia yezoensis</name>
    <name type="common">Susabi-nori</name>
    <name type="synonym">Porphyra yezoensis</name>
    <dbReference type="NCBI Taxonomy" id="2788"/>
    <lineage>
        <taxon>Eukaryota</taxon>
        <taxon>Rhodophyta</taxon>
        <taxon>Bangiophyceae</taxon>
        <taxon>Bangiales</taxon>
        <taxon>Bangiaceae</taxon>
        <taxon>Pyropia</taxon>
    </lineage>
</organism>
<sequence>MHAAATRKLSRQQPSSSLPTLTTLCTLLHSLCCAIAVAGMPRAPKRPANPARPKASAAQRRRASPRDGSPRSHPRGPPVAPSLLAPGSGTASAATVPADAPANTAGMHAVSPSPADTGFGMPAPACPMSTPPTPSTSGSTKVVPEAPAANGAEPGVSSQTRSSQDAEEAPCSPAGGSALAGGCQMLRQVSGGAARPIIVRPMMSDTPPSSPSGGVSPARPPLSPSPATAGAPSVARRGTASTLSDVVGAGLQPLRVQLIAVATSVDDLVDSVRDVLVKVAVISRSQERLAQAVHTMGTTFTVGFKDVLSALEEMSNAADGRVSSPSSAADQTLTAISTLNIVGDRNHMQLNHTHCMALYFTIFHCNVLQHHAKTVH</sequence>
<protein>
    <submittedName>
        <fullName evidence="1">Uncharacterized protein</fullName>
    </submittedName>
</protein>
<evidence type="ECO:0000313" key="2">
    <source>
        <dbReference type="Proteomes" id="UP000798662"/>
    </source>
</evidence>
<evidence type="ECO:0000313" key="1">
    <source>
        <dbReference type="EMBL" id="KAK1864040.1"/>
    </source>
</evidence>
<reference evidence="1" key="1">
    <citation type="submission" date="2019-11" db="EMBL/GenBank/DDBJ databases">
        <title>Nori genome reveals adaptations in red seaweeds to the harsh intertidal environment.</title>
        <authorList>
            <person name="Wang D."/>
            <person name="Mao Y."/>
        </authorList>
    </citation>
    <scope>NUCLEOTIDE SEQUENCE</scope>
    <source>
        <tissue evidence="1">Gametophyte</tissue>
    </source>
</reference>